<proteinExistence type="predicted"/>
<evidence type="ECO:0000313" key="2">
    <source>
        <dbReference type="Proteomes" id="UP000789570"/>
    </source>
</evidence>
<gene>
    <name evidence="1" type="ORF">FCALED_LOCUS9401</name>
</gene>
<dbReference type="AlphaFoldDB" id="A0A9N9CW37"/>
<accession>A0A9N9CW37</accession>
<reference evidence="1" key="1">
    <citation type="submission" date="2021-06" db="EMBL/GenBank/DDBJ databases">
        <authorList>
            <person name="Kallberg Y."/>
            <person name="Tangrot J."/>
            <person name="Rosling A."/>
        </authorList>
    </citation>
    <scope>NUCLEOTIDE SEQUENCE</scope>
    <source>
        <strain evidence="1">UK204</strain>
    </source>
</reference>
<evidence type="ECO:0000313" key="1">
    <source>
        <dbReference type="EMBL" id="CAG8617857.1"/>
    </source>
</evidence>
<comment type="caution">
    <text evidence="1">The sequence shown here is derived from an EMBL/GenBank/DDBJ whole genome shotgun (WGS) entry which is preliminary data.</text>
</comment>
<organism evidence="1 2">
    <name type="scientific">Funneliformis caledonium</name>
    <dbReference type="NCBI Taxonomy" id="1117310"/>
    <lineage>
        <taxon>Eukaryota</taxon>
        <taxon>Fungi</taxon>
        <taxon>Fungi incertae sedis</taxon>
        <taxon>Mucoromycota</taxon>
        <taxon>Glomeromycotina</taxon>
        <taxon>Glomeromycetes</taxon>
        <taxon>Glomerales</taxon>
        <taxon>Glomeraceae</taxon>
        <taxon>Funneliformis</taxon>
    </lineage>
</organism>
<keyword evidence="2" id="KW-1185">Reference proteome</keyword>
<sequence>RGNTEQAKALKSSLRDLLKNDEELCKEYELLNTWLSVPEEENVRVLQYIVSHETNSTQPLNFNNTAKEEPAVSTINNNSDDLNDYEKINEPLALKVFALKVHLLKHVERSLFSFDSFQNIINMFLQNR</sequence>
<dbReference type="EMBL" id="CAJVPQ010003094">
    <property type="protein sequence ID" value="CAG8617857.1"/>
    <property type="molecule type" value="Genomic_DNA"/>
</dbReference>
<protein>
    <submittedName>
        <fullName evidence="1">15775_t:CDS:1</fullName>
    </submittedName>
</protein>
<feature type="non-terminal residue" evidence="1">
    <location>
        <position position="128"/>
    </location>
</feature>
<dbReference type="Proteomes" id="UP000789570">
    <property type="component" value="Unassembled WGS sequence"/>
</dbReference>
<name>A0A9N9CW37_9GLOM</name>
<dbReference type="OrthoDB" id="10587735at2759"/>